<gene>
    <name evidence="1" type="ORF">TNCT_645671</name>
</gene>
<protein>
    <submittedName>
        <fullName evidence="1">Uncharacterized protein</fullName>
    </submittedName>
</protein>
<dbReference type="AlphaFoldDB" id="A0A8X6LR92"/>
<reference evidence="1" key="1">
    <citation type="submission" date="2020-07" db="EMBL/GenBank/DDBJ databases">
        <title>Multicomponent nature underlies the extraordinary mechanical properties of spider dragline silk.</title>
        <authorList>
            <person name="Kono N."/>
            <person name="Nakamura H."/>
            <person name="Mori M."/>
            <person name="Yoshida Y."/>
            <person name="Ohtoshi R."/>
            <person name="Malay A.D."/>
            <person name="Moran D.A.P."/>
            <person name="Tomita M."/>
            <person name="Numata K."/>
            <person name="Arakawa K."/>
        </authorList>
    </citation>
    <scope>NUCLEOTIDE SEQUENCE</scope>
</reference>
<evidence type="ECO:0000313" key="1">
    <source>
        <dbReference type="EMBL" id="GFR16974.1"/>
    </source>
</evidence>
<dbReference type="Proteomes" id="UP000887116">
    <property type="component" value="Unassembled WGS sequence"/>
</dbReference>
<feature type="non-terminal residue" evidence="1">
    <location>
        <position position="328"/>
    </location>
</feature>
<organism evidence="1 2">
    <name type="scientific">Trichonephila clavata</name>
    <name type="common">Joro spider</name>
    <name type="synonym">Nephila clavata</name>
    <dbReference type="NCBI Taxonomy" id="2740835"/>
    <lineage>
        <taxon>Eukaryota</taxon>
        <taxon>Metazoa</taxon>
        <taxon>Ecdysozoa</taxon>
        <taxon>Arthropoda</taxon>
        <taxon>Chelicerata</taxon>
        <taxon>Arachnida</taxon>
        <taxon>Araneae</taxon>
        <taxon>Araneomorphae</taxon>
        <taxon>Entelegynae</taxon>
        <taxon>Araneoidea</taxon>
        <taxon>Nephilidae</taxon>
        <taxon>Trichonephila</taxon>
    </lineage>
</organism>
<proteinExistence type="predicted"/>
<accession>A0A8X6LR92</accession>
<dbReference type="EMBL" id="BMAO01027440">
    <property type="protein sequence ID" value="GFR16974.1"/>
    <property type="molecule type" value="Genomic_DNA"/>
</dbReference>
<sequence>MDLLRHFKTQWIPLRNKETVPGRSFEKVLILKQDHFLGSQCPDLISRGNLFGAIPAAVPFIIQQSCVFNLSLDNRGPFQDNNAVFLNPLDTMVLVFQQCMSLYSTIQCLQPVHGQQDTFAEQKMHPSTQQNSGLKLSMNILRTLTSNTGFHTTRRSLRPPVGIRIALGNDTERKVLFLPPPPPLPATVDFVFQQSSTRHVSLDYKAMLQTCQWDLLRHFKTQWIPLRNKETVPGRSFEKVLILKQDHFLGSQCPDLISRATFSEPSLPRSHSLFNKAVFLICHWTTEDLFRITMQCFKSPGHNGIGFPTVHVSLLNNTMPPTCPWTAG</sequence>
<name>A0A8X6LR92_TRICU</name>
<evidence type="ECO:0000313" key="2">
    <source>
        <dbReference type="Proteomes" id="UP000887116"/>
    </source>
</evidence>
<keyword evidence="2" id="KW-1185">Reference proteome</keyword>
<comment type="caution">
    <text evidence="1">The sequence shown here is derived from an EMBL/GenBank/DDBJ whole genome shotgun (WGS) entry which is preliminary data.</text>
</comment>